<keyword evidence="3" id="KW-1185">Reference proteome</keyword>
<feature type="transmembrane region" description="Helical" evidence="1">
    <location>
        <begin position="48"/>
        <end position="67"/>
    </location>
</feature>
<accession>A0A6A4HAQ7</accession>
<dbReference type="Proteomes" id="UP000799118">
    <property type="component" value="Unassembled WGS sequence"/>
</dbReference>
<name>A0A6A4HAQ7_9AGAR</name>
<dbReference type="AlphaFoldDB" id="A0A6A4HAQ7"/>
<proteinExistence type="predicted"/>
<evidence type="ECO:0000313" key="2">
    <source>
        <dbReference type="EMBL" id="KAE9394394.1"/>
    </source>
</evidence>
<organism evidence="2 3">
    <name type="scientific">Gymnopus androsaceus JB14</name>
    <dbReference type="NCBI Taxonomy" id="1447944"/>
    <lineage>
        <taxon>Eukaryota</taxon>
        <taxon>Fungi</taxon>
        <taxon>Dikarya</taxon>
        <taxon>Basidiomycota</taxon>
        <taxon>Agaricomycotina</taxon>
        <taxon>Agaricomycetes</taxon>
        <taxon>Agaricomycetidae</taxon>
        <taxon>Agaricales</taxon>
        <taxon>Marasmiineae</taxon>
        <taxon>Omphalotaceae</taxon>
        <taxon>Gymnopus</taxon>
    </lineage>
</organism>
<keyword evidence="1" id="KW-0472">Membrane</keyword>
<keyword evidence="1" id="KW-0812">Transmembrane</keyword>
<dbReference type="EMBL" id="ML769551">
    <property type="protein sequence ID" value="KAE9394394.1"/>
    <property type="molecule type" value="Genomic_DNA"/>
</dbReference>
<keyword evidence="1" id="KW-1133">Transmembrane helix</keyword>
<protein>
    <submittedName>
        <fullName evidence="2">Uncharacterized protein</fullName>
    </submittedName>
</protein>
<reference evidence="2" key="1">
    <citation type="journal article" date="2019" name="Environ. Microbiol.">
        <title>Fungal ecological strategies reflected in gene transcription - a case study of two litter decomposers.</title>
        <authorList>
            <person name="Barbi F."/>
            <person name="Kohler A."/>
            <person name="Barry K."/>
            <person name="Baskaran P."/>
            <person name="Daum C."/>
            <person name="Fauchery L."/>
            <person name="Ihrmark K."/>
            <person name="Kuo A."/>
            <person name="LaButti K."/>
            <person name="Lipzen A."/>
            <person name="Morin E."/>
            <person name="Grigoriev I.V."/>
            <person name="Henrissat B."/>
            <person name="Lindahl B."/>
            <person name="Martin F."/>
        </authorList>
    </citation>
    <scope>NUCLEOTIDE SEQUENCE</scope>
    <source>
        <strain evidence="2">JB14</strain>
    </source>
</reference>
<gene>
    <name evidence="2" type="ORF">BT96DRAFT_998598</name>
</gene>
<sequence>MAGAGDTPRSSLGIDSLVGPVDIFGASASSDALEAAGSMNRRQQDRKCVAAFLPMFITLSSIFSLRASSFLTAGFTD</sequence>
<evidence type="ECO:0000313" key="3">
    <source>
        <dbReference type="Proteomes" id="UP000799118"/>
    </source>
</evidence>
<evidence type="ECO:0000256" key="1">
    <source>
        <dbReference type="SAM" id="Phobius"/>
    </source>
</evidence>